<dbReference type="RefSeq" id="WP_075086233.1">
    <property type="nucleotide sequence ID" value="NZ_CP042912.1"/>
</dbReference>
<proteinExistence type="predicted"/>
<keyword evidence="4" id="KW-1185">Reference proteome</keyword>
<gene>
    <name evidence="3" type="ORF">MFFC18_35540</name>
</gene>
<dbReference type="STRING" id="980251.GCA_001642875_04398"/>
<accession>A0A5B9PMW5</accession>
<sequence length="361" mass="39603">MLLPTKILREPFLPALISLCLFSIASQDAFAQKRDLRTGYEAYVKGLFHTYDADENGLLDTEEMSEMRRKPPGKADVNSDGEISFDELFNSYLGNAGLENAEKRKKRAVESRPNRLREVDERSGSKHAKKLTRKKLGGTVTLLSDGDKITMWGDAADLESVEAILKQQAVDKVARSKKTKSKSNSAEVSIWVVSSEGWVDANMLNGKSSRVVAEEMAKLAKRSSLQIEEFHLSTKFGGSFSLVRGGQNPVVNGATRSRGGQTSNQISTYETGTSLSGKATRSGELITIDFGLEKSMLEDSDVALMEDGDDVVFAKSIQNFKLEAEIECKSGEASVISSRDKNRSWVLVFCATLTDSSAKED</sequence>
<dbReference type="PROSITE" id="PS00018">
    <property type="entry name" value="EF_HAND_1"/>
    <property type="match status" value="2"/>
</dbReference>
<reference evidence="3 4" key="1">
    <citation type="submission" date="2019-08" db="EMBL/GenBank/DDBJ databases">
        <title>Deep-cultivation of Planctomycetes and their phenomic and genomic characterization uncovers novel biology.</title>
        <authorList>
            <person name="Wiegand S."/>
            <person name="Jogler M."/>
            <person name="Boedeker C."/>
            <person name="Pinto D."/>
            <person name="Vollmers J."/>
            <person name="Rivas-Marin E."/>
            <person name="Kohn T."/>
            <person name="Peeters S.H."/>
            <person name="Heuer A."/>
            <person name="Rast P."/>
            <person name="Oberbeckmann S."/>
            <person name="Bunk B."/>
            <person name="Jeske O."/>
            <person name="Meyerdierks A."/>
            <person name="Storesund J.E."/>
            <person name="Kallscheuer N."/>
            <person name="Luecker S."/>
            <person name="Lage O.M."/>
            <person name="Pohl T."/>
            <person name="Merkel B.J."/>
            <person name="Hornburger P."/>
            <person name="Mueller R.-W."/>
            <person name="Bruemmer F."/>
            <person name="Labrenz M."/>
            <person name="Spormann A.M."/>
            <person name="Op den Camp H."/>
            <person name="Overmann J."/>
            <person name="Amann R."/>
            <person name="Jetten M.S.M."/>
            <person name="Mascher T."/>
            <person name="Medema M.H."/>
            <person name="Devos D.P."/>
            <person name="Kaster A.-K."/>
            <person name="Ovreas L."/>
            <person name="Rohde M."/>
            <person name="Galperin M.Y."/>
            <person name="Jogler C."/>
        </authorList>
    </citation>
    <scope>NUCLEOTIDE SEQUENCE [LARGE SCALE GENOMIC DNA]</scope>
    <source>
        <strain evidence="3 4">FC18</strain>
    </source>
</reference>
<dbReference type="InterPro" id="IPR011992">
    <property type="entry name" value="EF-hand-dom_pair"/>
</dbReference>
<feature type="region of interest" description="Disordered" evidence="1">
    <location>
        <begin position="102"/>
        <end position="131"/>
    </location>
</feature>
<dbReference type="GO" id="GO:0005509">
    <property type="term" value="F:calcium ion binding"/>
    <property type="evidence" value="ECO:0007669"/>
    <property type="project" value="InterPro"/>
</dbReference>
<dbReference type="SUPFAM" id="SSF47473">
    <property type="entry name" value="EF-hand"/>
    <property type="match status" value="1"/>
</dbReference>
<evidence type="ECO:0000259" key="2">
    <source>
        <dbReference type="PROSITE" id="PS50222"/>
    </source>
</evidence>
<evidence type="ECO:0000313" key="4">
    <source>
        <dbReference type="Proteomes" id="UP000322214"/>
    </source>
</evidence>
<dbReference type="InterPro" id="IPR002048">
    <property type="entry name" value="EF_hand_dom"/>
</dbReference>
<evidence type="ECO:0000313" key="3">
    <source>
        <dbReference type="EMBL" id="QEG23653.1"/>
    </source>
</evidence>
<dbReference type="Gene3D" id="1.10.238.10">
    <property type="entry name" value="EF-hand"/>
    <property type="match status" value="1"/>
</dbReference>
<feature type="domain" description="EF-hand" evidence="2">
    <location>
        <begin position="39"/>
        <end position="74"/>
    </location>
</feature>
<protein>
    <submittedName>
        <fullName evidence="3">EF hand</fullName>
    </submittedName>
</protein>
<dbReference type="KEGG" id="mff:MFFC18_35540"/>
<organism evidence="3 4">
    <name type="scientific">Mariniblastus fucicola</name>
    <dbReference type="NCBI Taxonomy" id="980251"/>
    <lineage>
        <taxon>Bacteria</taxon>
        <taxon>Pseudomonadati</taxon>
        <taxon>Planctomycetota</taxon>
        <taxon>Planctomycetia</taxon>
        <taxon>Pirellulales</taxon>
        <taxon>Pirellulaceae</taxon>
        <taxon>Mariniblastus</taxon>
    </lineage>
</organism>
<dbReference type="EMBL" id="CP042912">
    <property type="protein sequence ID" value="QEG23653.1"/>
    <property type="molecule type" value="Genomic_DNA"/>
</dbReference>
<dbReference type="PROSITE" id="PS50222">
    <property type="entry name" value="EF_HAND_2"/>
    <property type="match status" value="1"/>
</dbReference>
<feature type="compositionally biased region" description="Basic and acidic residues" evidence="1">
    <location>
        <begin position="108"/>
        <end position="124"/>
    </location>
</feature>
<evidence type="ECO:0000256" key="1">
    <source>
        <dbReference type="SAM" id="MobiDB-lite"/>
    </source>
</evidence>
<dbReference type="InterPro" id="IPR018247">
    <property type="entry name" value="EF_Hand_1_Ca_BS"/>
</dbReference>
<dbReference type="AlphaFoldDB" id="A0A5B9PMW5"/>
<dbReference type="Proteomes" id="UP000322214">
    <property type="component" value="Chromosome"/>
</dbReference>
<name>A0A5B9PMW5_9BACT</name>